<dbReference type="Proteomes" id="UP000306918">
    <property type="component" value="Unassembled WGS sequence"/>
</dbReference>
<proteinExistence type="predicted"/>
<accession>A0A4S8HIS6</accession>
<evidence type="ECO:0000313" key="2">
    <source>
        <dbReference type="Proteomes" id="UP000306918"/>
    </source>
</evidence>
<dbReference type="CDD" id="cd00063">
    <property type="entry name" value="FN3"/>
    <property type="match status" value="1"/>
</dbReference>
<dbReference type="RefSeq" id="WP_136579785.1">
    <property type="nucleotide sequence ID" value="NZ_STFF01000008.1"/>
</dbReference>
<gene>
    <name evidence="1" type="ORF">FAM09_24410</name>
</gene>
<protein>
    <submittedName>
        <fullName evidence="1">Fibronectin type III domain-containing protein</fullName>
    </submittedName>
</protein>
<dbReference type="SUPFAM" id="SSF49265">
    <property type="entry name" value="Fibronectin type III"/>
    <property type="match status" value="1"/>
</dbReference>
<organism evidence="1 2">
    <name type="scientific">Niastella caeni</name>
    <dbReference type="NCBI Taxonomy" id="2569763"/>
    <lineage>
        <taxon>Bacteria</taxon>
        <taxon>Pseudomonadati</taxon>
        <taxon>Bacteroidota</taxon>
        <taxon>Chitinophagia</taxon>
        <taxon>Chitinophagales</taxon>
        <taxon>Chitinophagaceae</taxon>
        <taxon>Niastella</taxon>
    </lineage>
</organism>
<dbReference type="Gene3D" id="2.60.40.10">
    <property type="entry name" value="Immunoglobulins"/>
    <property type="match status" value="1"/>
</dbReference>
<dbReference type="InterPro" id="IPR013783">
    <property type="entry name" value="Ig-like_fold"/>
</dbReference>
<dbReference type="EMBL" id="STFF01000008">
    <property type="protein sequence ID" value="THU34169.1"/>
    <property type="molecule type" value="Genomic_DNA"/>
</dbReference>
<dbReference type="AlphaFoldDB" id="A0A4S8HIS6"/>
<comment type="caution">
    <text evidence="1">The sequence shown here is derived from an EMBL/GenBank/DDBJ whole genome shotgun (WGS) entry which is preliminary data.</text>
</comment>
<dbReference type="InterPro" id="IPR003961">
    <property type="entry name" value="FN3_dom"/>
</dbReference>
<keyword evidence="2" id="KW-1185">Reference proteome</keyword>
<name>A0A4S8HIS6_9BACT</name>
<evidence type="ECO:0000313" key="1">
    <source>
        <dbReference type="EMBL" id="THU34169.1"/>
    </source>
</evidence>
<dbReference type="InterPro" id="IPR036116">
    <property type="entry name" value="FN3_sf"/>
</dbReference>
<reference evidence="1 2" key="1">
    <citation type="submission" date="2019-04" db="EMBL/GenBank/DDBJ databases">
        <title>Niastella caeni sp. nov., isolated from activated sludge.</title>
        <authorList>
            <person name="Sheng M."/>
        </authorList>
    </citation>
    <scope>NUCLEOTIDE SEQUENCE [LARGE SCALE GENOMIC DNA]</scope>
    <source>
        <strain evidence="1 2">HX-2-15</strain>
    </source>
</reference>
<sequence>MSPIKELSVSIDRSGEAVIRVKKVAGAKAYIHQYTIDPLVGDNVWVNKVTTDPGYTFTGLKSKEKYWFQVIAVGLNG</sequence>
<dbReference type="OrthoDB" id="656121at2"/>